<dbReference type="KEGG" id="bay:RBAM_38805"/>
<dbReference type="AlphaFoldDB" id="A0A4Y6A8H5"/>
<accession>A0A4Y6A8H5</accession>
<reference evidence="1 2" key="1">
    <citation type="journal article" date="2007" name="Nat. Biotechnol.">
        <title>Comparative analysis of the complete genome sequence of the plant growth-promoting bacterium Bacillus amyloliquefaciens FZB42.</title>
        <authorList>
            <person name="Chen X.H."/>
            <person name="Koumoutsi A."/>
            <person name="Scholz R."/>
            <person name="Eisenreich A."/>
            <person name="Schneider K."/>
            <person name="Heinemeyer I."/>
            <person name="Morgenstern B."/>
            <person name="Voss B."/>
            <person name="Hess W.R."/>
            <person name="Reva O."/>
            <person name="Junge H."/>
            <person name="Voigt B."/>
            <person name="Jungblut P.R."/>
            <person name="Vater J."/>
            <person name="Sussmuth R."/>
            <person name="Liesegang H."/>
            <person name="Strittmatter A."/>
            <person name="Gottschalk G."/>
            <person name="Borriss R."/>
        </authorList>
    </citation>
    <scope>NUCLEOTIDE SEQUENCE [LARGE SCALE GENOMIC DNA]</scope>
    <source>
        <strain evidence="2">DSM 23117 / BGSC 10A6 / LMG 26770 / FZB42</strain>
    </source>
</reference>
<dbReference type="EMBL" id="CP000560">
    <property type="protein sequence ID" value="QDE58134.1"/>
    <property type="molecule type" value="Genomic_DNA"/>
</dbReference>
<organism evidence="1 2">
    <name type="scientific">Bacillus velezensis (strain DSM 23117 / BGSC 10A6 / LMG 26770 / FZB42)</name>
    <name type="common">Bacillus amyloliquefaciens subsp. plantarum</name>
    <dbReference type="NCBI Taxonomy" id="326423"/>
    <lineage>
        <taxon>Bacteria</taxon>
        <taxon>Bacillati</taxon>
        <taxon>Bacillota</taxon>
        <taxon>Bacilli</taxon>
        <taxon>Bacillales</taxon>
        <taxon>Bacillaceae</taxon>
        <taxon>Bacillus</taxon>
        <taxon>Bacillus amyloliquefaciens group</taxon>
    </lineage>
</organism>
<evidence type="ECO:0000313" key="1">
    <source>
        <dbReference type="EMBL" id="QDE58134.1"/>
    </source>
</evidence>
<sequence>MLFLWRKLEFAPSHFVVQTNAICIIPMNEAAYHVTKNFGIDGAHGAKTAIAVISIDEWIKN</sequence>
<protein>
    <submittedName>
        <fullName evidence="1">Uncharacterized protein</fullName>
    </submittedName>
</protein>
<keyword evidence="2" id="KW-1185">Reference proteome</keyword>
<evidence type="ECO:0000313" key="2">
    <source>
        <dbReference type="Proteomes" id="UP000001120"/>
    </source>
</evidence>
<dbReference type="Proteomes" id="UP000001120">
    <property type="component" value="Chromosome"/>
</dbReference>
<proteinExistence type="predicted"/>
<name>A0A4Y6A8H5_BACVZ</name>
<gene>
    <name evidence="1" type="ORF">RBAM_38805</name>
</gene>